<protein>
    <submittedName>
        <fullName evidence="7">TetR/AcrR family transcriptional regulator</fullName>
    </submittedName>
</protein>
<organism evidence="7 8">
    <name type="scientific">Streptomyces palmae</name>
    <dbReference type="NCBI Taxonomy" id="1701085"/>
    <lineage>
        <taxon>Bacteria</taxon>
        <taxon>Bacillati</taxon>
        <taxon>Actinomycetota</taxon>
        <taxon>Actinomycetes</taxon>
        <taxon>Kitasatosporales</taxon>
        <taxon>Streptomycetaceae</taxon>
        <taxon>Streptomyces</taxon>
    </lineage>
</organism>
<dbReference type="PANTHER" id="PTHR47506:SF6">
    <property type="entry name" value="HTH-TYPE TRANSCRIPTIONAL REPRESSOR NEMR"/>
    <property type="match status" value="1"/>
</dbReference>
<dbReference type="SUPFAM" id="SSF48498">
    <property type="entry name" value="Tetracyclin repressor-like, C-terminal domain"/>
    <property type="match status" value="1"/>
</dbReference>
<dbReference type="Proteomes" id="UP000297948">
    <property type="component" value="Unassembled WGS sequence"/>
</dbReference>
<accession>A0A4Z0G9F6</accession>
<evidence type="ECO:0000256" key="5">
    <source>
        <dbReference type="SAM" id="MobiDB-lite"/>
    </source>
</evidence>
<name>A0A4Z0G9F6_9ACTN</name>
<dbReference type="InterPro" id="IPR001647">
    <property type="entry name" value="HTH_TetR"/>
</dbReference>
<keyword evidence="1" id="KW-0805">Transcription regulation</keyword>
<feature type="region of interest" description="Disordered" evidence="5">
    <location>
        <begin position="1"/>
        <end position="31"/>
    </location>
</feature>
<dbReference type="PANTHER" id="PTHR47506">
    <property type="entry name" value="TRANSCRIPTIONAL REGULATORY PROTEIN"/>
    <property type="match status" value="1"/>
</dbReference>
<dbReference type="Pfam" id="PF00440">
    <property type="entry name" value="TetR_N"/>
    <property type="match status" value="1"/>
</dbReference>
<dbReference type="PRINTS" id="PR00455">
    <property type="entry name" value="HTHTETR"/>
</dbReference>
<dbReference type="OrthoDB" id="7252896at2"/>
<dbReference type="PROSITE" id="PS50977">
    <property type="entry name" value="HTH_TETR_2"/>
    <property type="match status" value="1"/>
</dbReference>
<evidence type="ECO:0000259" key="6">
    <source>
        <dbReference type="PROSITE" id="PS50977"/>
    </source>
</evidence>
<dbReference type="InterPro" id="IPR036271">
    <property type="entry name" value="Tet_transcr_reg_TetR-rel_C_sf"/>
</dbReference>
<dbReference type="Gene3D" id="1.10.357.10">
    <property type="entry name" value="Tetracycline Repressor, domain 2"/>
    <property type="match status" value="1"/>
</dbReference>
<evidence type="ECO:0000256" key="3">
    <source>
        <dbReference type="ARBA" id="ARBA00023163"/>
    </source>
</evidence>
<evidence type="ECO:0000313" key="7">
    <source>
        <dbReference type="EMBL" id="TGA92496.1"/>
    </source>
</evidence>
<feature type="compositionally biased region" description="Polar residues" evidence="5">
    <location>
        <begin position="7"/>
        <end position="16"/>
    </location>
</feature>
<keyword evidence="8" id="KW-1185">Reference proteome</keyword>
<keyword evidence="2 4" id="KW-0238">DNA-binding</keyword>
<keyword evidence="3" id="KW-0804">Transcription</keyword>
<dbReference type="EMBL" id="SRID01000398">
    <property type="protein sequence ID" value="TGA92496.1"/>
    <property type="molecule type" value="Genomic_DNA"/>
</dbReference>
<evidence type="ECO:0000256" key="2">
    <source>
        <dbReference type="ARBA" id="ARBA00023125"/>
    </source>
</evidence>
<gene>
    <name evidence="7" type="ORF">E4099_27685</name>
</gene>
<evidence type="ECO:0000256" key="1">
    <source>
        <dbReference type="ARBA" id="ARBA00023015"/>
    </source>
</evidence>
<dbReference type="RefSeq" id="WP_135341862.1">
    <property type="nucleotide sequence ID" value="NZ_JBHLTX010000076.1"/>
</dbReference>
<dbReference type="SUPFAM" id="SSF46689">
    <property type="entry name" value="Homeodomain-like"/>
    <property type="match status" value="1"/>
</dbReference>
<evidence type="ECO:0000313" key="8">
    <source>
        <dbReference type="Proteomes" id="UP000297948"/>
    </source>
</evidence>
<reference evidence="7 8" key="1">
    <citation type="submission" date="2019-03" db="EMBL/GenBank/DDBJ databases">
        <authorList>
            <person name="Gonzalez-Pimentel J.L."/>
        </authorList>
    </citation>
    <scope>NUCLEOTIDE SEQUENCE [LARGE SCALE GENOMIC DNA]</scope>
    <source>
        <strain evidence="7 8">JCM 31289</strain>
    </source>
</reference>
<feature type="DNA-binding region" description="H-T-H motif" evidence="4">
    <location>
        <begin position="55"/>
        <end position="74"/>
    </location>
</feature>
<evidence type="ECO:0000256" key="4">
    <source>
        <dbReference type="PROSITE-ProRule" id="PRU00335"/>
    </source>
</evidence>
<dbReference type="GO" id="GO:0003677">
    <property type="term" value="F:DNA binding"/>
    <property type="evidence" value="ECO:0007669"/>
    <property type="project" value="UniProtKB-UniRule"/>
</dbReference>
<dbReference type="InterPro" id="IPR009057">
    <property type="entry name" value="Homeodomain-like_sf"/>
</dbReference>
<sequence length="221" mass="24057">MVEVSGSAPSPRTQRAGQRPGGTGPRVTKRRAETRERLLAAAFGVFAERGFGRVGIEEVCEAAGYTRGAFYSNFDSLDELFFALYEQQAGHTLAQVNEALAGASADEGLPALIDRVVNALRIDRTWVLVRTDFLLHAARNPEVAAALIRHREAMRETVQPVVRDMIDPAAMPPGLREPQALTAAIIDIHDAAAAKLLLEPDLTALRPWLRDLLTALLSPSR</sequence>
<feature type="domain" description="HTH tetR-type" evidence="6">
    <location>
        <begin position="32"/>
        <end position="92"/>
    </location>
</feature>
<comment type="caution">
    <text evidence="7">The sequence shown here is derived from an EMBL/GenBank/DDBJ whole genome shotgun (WGS) entry which is preliminary data.</text>
</comment>
<dbReference type="AlphaFoldDB" id="A0A4Z0G9F6"/>
<proteinExistence type="predicted"/>